<dbReference type="OrthoDB" id="3251507at2759"/>
<organism evidence="2">
    <name type="scientific">Dissoconium aciculare CBS 342.82</name>
    <dbReference type="NCBI Taxonomy" id="1314786"/>
    <lineage>
        <taxon>Eukaryota</taxon>
        <taxon>Fungi</taxon>
        <taxon>Dikarya</taxon>
        <taxon>Ascomycota</taxon>
        <taxon>Pezizomycotina</taxon>
        <taxon>Dothideomycetes</taxon>
        <taxon>Dothideomycetidae</taxon>
        <taxon>Mycosphaerellales</taxon>
        <taxon>Dissoconiaceae</taxon>
        <taxon>Dissoconium</taxon>
    </lineage>
</organism>
<reference evidence="2" key="3">
    <citation type="submission" date="2025-08" db="UniProtKB">
        <authorList>
            <consortium name="RefSeq"/>
        </authorList>
    </citation>
    <scope>IDENTIFICATION</scope>
    <source>
        <strain evidence="2">CBS 342.82</strain>
    </source>
</reference>
<dbReference type="GeneID" id="54365035"/>
<dbReference type="InterPro" id="IPR027796">
    <property type="entry name" value="OTT_1508_deam-like"/>
</dbReference>
<dbReference type="Proteomes" id="UP000504637">
    <property type="component" value="Unplaced"/>
</dbReference>
<protein>
    <submittedName>
        <fullName evidence="2">Uncharacterized protein</fullName>
    </submittedName>
</protein>
<dbReference type="PANTHER" id="PTHR42037:SF1">
    <property type="match status" value="1"/>
</dbReference>
<dbReference type="AlphaFoldDB" id="A0A6J3MI59"/>
<evidence type="ECO:0000313" key="1">
    <source>
        <dbReference type="Proteomes" id="UP000504637"/>
    </source>
</evidence>
<evidence type="ECO:0000313" key="2">
    <source>
        <dbReference type="RefSeq" id="XP_033464652.1"/>
    </source>
</evidence>
<gene>
    <name evidence="2" type="ORF">K489DRAFT_406289</name>
</gene>
<dbReference type="RefSeq" id="XP_033464652.1">
    <property type="nucleotide sequence ID" value="XM_033607235.1"/>
</dbReference>
<keyword evidence="1" id="KW-1185">Reference proteome</keyword>
<dbReference type="PANTHER" id="PTHR42037">
    <property type="match status" value="1"/>
</dbReference>
<reference evidence="2" key="2">
    <citation type="submission" date="2020-04" db="EMBL/GenBank/DDBJ databases">
        <authorList>
            <consortium name="NCBI Genome Project"/>
        </authorList>
    </citation>
    <scope>NUCLEOTIDE SEQUENCE</scope>
    <source>
        <strain evidence="2">CBS 342.82</strain>
    </source>
</reference>
<dbReference type="Pfam" id="PF14441">
    <property type="entry name" value="OTT_1508_deam"/>
    <property type="match status" value="1"/>
</dbReference>
<proteinExistence type="predicted"/>
<sequence length="423" mass="48463">MTAIVSPDSVRLFYERLFVWSIVRPNGEDRSDPRRSQWQRCLDSLSLLCDTQIGGKTVSAIVVQDRSDNSTDQLCYWIACNGHTRIADDFLRWLLKELHTLHSAGDPDQLREHILRQVVQRCKVRIKNYSRTLGSIIKDLSMQVLSEEESSLLVRLGILLPRTEDLVEICNAAFGFRYDDMNQEVKSIIAAKPDAKLWRKIRHYLGRLGAWPRAINFMIQYWPTDARLNKPFTVQAIPAPTALTWVYSKSLDPTTVLQKIWSIDNLEREPAHVRERYYQLEQNILQSIGESNTPTRVHAESALVDYIAQLETFRFLGDERYVGVSKPSCYCCNMYLALHPLRLVPRKSHNNIYIKWSPLVLETLEDGGVAVTAAFNWLSESLLANILQAVSSPDDLEESMSCLDSTTELTSSHWLASILEYQS</sequence>
<accession>A0A6J3MI59</accession>
<name>A0A6J3MI59_9PEZI</name>
<reference evidence="2" key="1">
    <citation type="submission" date="2020-01" db="EMBL/GenBank/DDBJ databases">
        <authorList>
            <consortium name="DOE Joint Genome Institute"/>
            <person name="Haridas S."/>
            <person name="Albert R."/>
            <person name="Binder M."/>
            <person name="Bloem J."/>
            <person name="Labutti K."/>
            <person name="Salamov A."/>
            <person name="Andreopoulos B."/>
            <person name="Baker S.E."/>
            <person name="Barry K."/>
            <person name="Bills G."/>
            <person name="Bluhm B.H."/>
            <person name="Cannon C."/>
            <person name="Castanera R."/>
            <person name="Culley D.E."/>
            <person name="Daum C."/>
            <person name="Ezra D."/>
            <person name="Gonzalez J.B."/>
            <person name="Henrissat B."/>
            <person name="Kuo A."/>
            <person name="Liang C."/>
            <person name="Lipzen A."/>
            <person name="Lutzoni F."/>
            <person name="Magnuson J."/>
            <person name="Mondo S."/>
            <person name="Nolan M."/>
            <person name="Ohm R."/>
            <person name="Pangilinan J."/>
            <person name="Park H.-J."/>
            <person name="Ramirez L."/>
            <person name="Alfaro M."/>
            <person name="Sun H."/>
            <person name="Tritt A."/>
            <person name="Yoshinaga Y."/>
            <person name="Zwiers L.-H."/>
            <person name="Turgeon B.G."/>
            <person name="Goodwin S.B."/>
            <person name="Spatafora J.W."/>
            <person name="Crous P.W."/>
            <person name="Grigoriev I.V."/>
        </authorList>
    </citation>
    <scope>NUCLEOTIDE SEQUENCE</scope>
    <source>
        <strain evidence="2">CBS 342.82</strain>
    </source>
</reference>